<evidence type="ECO:0000313" key="8">
    <source>
        <dbReference type="EMBL" id="MCA9754451.1"/>
    </source>
</evidence>
<dbReference type="InterPro" id="IPR040026">
    <property type="entry name" value="FliD"/>
</dbReference>
<evidence type="ECO:0000256" key="3">
    <source>
        <dbReference type="ARBA" id="ARBA00023054"/>
    </source>
</evidence>
<dbReference type="InterPro" id="IPR010809">
    <property type="entry name" value="FliD_C"/>
</dbReference>
<dbReference type="Pfam" id="PF02465">
    <property type="entry name" value="FliD_N"/>
    <property type="match status" value="1"/>
</dbReference>
<dbReference type="PANTHER" id="PTHR30288:SF0">
    <property type="entry name" value="FLAGELLAR HOOK-ASSOCIATED PROTEIN 2"/>
    <property type="match status" value="1"/>
</dbReference>
<keyword evidence="5" id="KW-0964">Secreted</keyword>
<comment type="subcellular location">
    <subcellularLocation>
        <location evidence="5">Secreted</location>
    </subcellularLocation>
    <subcellularLocation>
        <location evidence="5">Bacterial flagellum</location>
    </subcellularLocation>
</comment>
<dbReference type="InterPro" id="IPR003481">
    <property type="entry name" value="FliD_N"/>
</dbReference>
<reference evidence="8" key="2">
    <citation type="journal article" date="2021" name="Microbiome">
        <title>Successional dynamics and alternative stable states in a saline activated sludge microbial community over 9 years.</title>
        <authorList>
            <person name="Wang Y."/>
            <person name="Ye J."/>
            <person name="Ju F."/>
            <person name="Liu L."/>
            <person name="Boyd J.A."/>
            <person name="Deng Y."/>
            <person name="Parks D.H."/>
            <person name="Jiang X."/>
            <person name="Yin X."/>
            <person name="Woodcroft B.J."/>
            <person name="Tyson G.W."/>
            <person name="Hugenholtz P."/>
            <person name="Polz M.F."/>
            <person name="Zhang T."/>
        </authorList>
    </citation>
    <scope>NUCLEOTIDE SEQUENCE</scope>
    <source>
        <strain evidence="8">HKST-UBA02</strain>
    </source>
</reference>
<evidence type="ECO:0000259" key="6">
    <source>
        <dbReference type="Pfam" id="PF02465"/>
    </source>
</evidence>
<comment type="caution">
    <text evidence="8">The sequence shown here is derived from an EMBL/GenBank/DDBJ whole genome shotgun (WGS) entry which is preliminary data.</text>
</comment>
<keyword evidence="8" id="KW-0282">Flagellum</keyword>
<keyword evidence="8" id="KW-0966">Cell projection</keyword>
<organism evidence="8 9">
    <name type="scientific">Eiseniibacteriota bacterium</name>
    <dbReference type="NCBI Taxonomy" id="2212470"/>
    <lineage>
        <taxon>Bacteria</taxon>
        <taxon>Candidatus Eiseniibacteriota</taxon>
    </lineage>
</organism>
<name>A0A956N8P9_UNCEI</name>
<dbReference type="AlphaFoldDB" id="A0A956N8P9"/>
<comment type="similarity">
    <text evidence="1 5">Belongs to the FliD family.</text>
</comment>
<dbReference type="Proteomes" id="UP000739538">
    <property type="component" value="Unassembled WGS sequence"/>
</dbReference>
<comment type="subunit">
    <text evidence="2 5">Homopentamer.</text>
</comment>
<feature type="domain" description="Flagellar hook-associated protein 2 N-terminal" evidence="6">
    <location>
        <begin position="13"/>
        <end position="106"/>
    </location>
</feature>
<gene>
    <name evidence="8" type="primary">fliD</name>
    <name evidence="8" type="ORF">KDA27_01510</name>
</gene>
<evidence type="ECO:0000313" key="9">
    <source>
        <dbReference type="Proteomes" id="UP000739538"/>
    </source>
</evidence>
<accession>A0A956N8P9</accession>
<protein>
    <recommendedName>
        <fullName evidence="5">Flagellar hook-associated protein 2</fullName>
        <shortName evidence="5">HAP2</shortName>
    </recommendedName>
    <alternativeName>
        <fullName evidence="5">Flagellar cap protein</fullName>
    </alternativeName>
</protein>
<dbReference type="GO" id="GO:0007155">
    <property type="term" value="P:cell adhesion"/>
    <property type="evidence" value="ECO:0007669"/>
    <property type="project" value="InterPro"/>
</dbReference>
<dbReference type="PANTHER" id="PTHR30288">
    <property type="entry name" value="FLAGELLAR CAP/ASSEMBLY PROTEIN FLID"/>
    <property type="match status" value="1"/>
</dbReference>
<dbReference type="GO" id="GO:0009421">
    <property type="term" value="C:bacterial-type flagellum filament cap"/>
    <property type="evidence" value="ECO:0007669"/>
    <property type="project" value="InterPro"/>
</dbReference>
<dbReference type="GO" id="GO:0071973">
    <property type="term" value="P:bacterial-type flagellum-dependent cell motility"/>
    <property type="evidence" value="ECO:0007669"/>
    <property type="project" value="TreeGrafter"/>
</dbReference>
<dbReference type="EMBL" id="JAGQHS010000004">
    <property type="protein sequence ID" value="MCA9754451.1"/>
    <property type="molecule type" value="Genomic_DNA"/>
</dbReference>
<evidence type="ECO:0000256" key="2">
    <source>
        <dbReference type="ARBA" id="ARBA00011255"/>
    </source>
</evidence>
<sequence length="466" mass="48634">MEVVSAAGQELLDLTEALMSLERRPLEQAQASRSLVDSQISASRSLSSKLSSLRRLADDFAQIGALSPLRSFQISGDSSGAFTATAGSTASAGIHSVQVLALATRHSLASGVINTKGKDLAAAASVENKFTFEVTAGGETTQIEVEVDADADDDTILRAVVSAIDRSSAAITASIARVGDSERKLLIQAEDSGSAAAITSIKDVEGSIISRLGLGKGLTKDGELGGTVQAASDASLVIDGLEISSSSNKIDDVISGVSLQLSAVTTGTASIEVARNPDTILGELKSFVDSYNTTLDEIRTATRPSDDSGANRGILADDTSFRLLRTSLRKLISDPVTLDSGTKTLASIGISVDREGRISLNESTLRSVLETDPETVENIIGGENGVAGRLAGLLESYSKTGGIVDRQLDAAERRRALYDARIASLNETLKVREQGLFQQLAELQAAIGTLSSQQSYLASYFASSTS</sequence>
<proteinExistence type="inferred from homology"/>
<keyword evidence="3" id="KW-0175">Coiled coil</keyword>
<comment type="function">
    <text evidence="5">Required for morphogenesis and for the elongation of the flagellar filament by facilitating polymerization of the flagellin monomers at the tip of growing filament. Forms a capping structure, which prevents flagellin subunits (transported through the central channel of the flagellum) from leaking out without polymerization at the distal end.</text>
</comment>
<feature type="domain" description="Flagellar hook-associated protein 2 C-terminal" evidence="7">
    <location>
        <begin position="231"/>
        <end position="450"/>
    </location>
</feature>
<evidence type="ECO:0000256" key="5">
    <source>
        <dbReference type="RuleBase" id="RU362066"/>
    </source>
</evidence>
<evidence type="ECO:0000256" key="1">
    <source>
        <dbReference type="ARBA" id="ARBA00009764"/>
    </source>
</evidence>
<evidence type="ECO:0000259" key="7">
    <source>
        <dbReference type="Pfam" id="PF07195"/>
    </source>
</evidence>
<dbReference type="GO" id="GO:0009424">
    <property type="term" value="C:bacterial-type flagellum hook"/>
    <property type="evidence" value="ECO:0007669"/>
    <property type="project" value="UniProtKB-UniRule"/>
</dbReference>
<reference evidence="8" key="1">
    <citation type="submission" date="2020-04" db="EMBL/GenBank/DDBJ databases">
        <authorList>
            <person name="Zhang T."/>
        </authorList>
    </citation>
    <scope>NUCLEOTIDE SEQUENCE</scope>
    <source>
        <strain evidence="8">HKST-UBA02</strain>
    </source>
</reference>
<dbReference type="GO" id="GO:0005576">
    <property type="term" value="C:extracellular region"/>
    <property type="evidence" value="ECO:0007669"/>
    <property type="project" value="UniProtKB-SubCell"/>
</dbReference>
<keyword evidence="8" id="KW-0969">Cilium</keyword>
<evidence type="ECO:0000256" key="4">
    <source>
        <dbReference type="ARBA" id="ARBA00023143"/>
    </source>
</evidence>
<dbReference type="Pfam" id="PF07195">
    <property type="entry name" value="FliD_C"/>
    <property type="match status" value="1"/>
</dbReference>
<keyword evidence="4 5" id="KW-0975">Bacterial flagellum</keyword>